<organism evidence="2">
    <name type="scientific">Hordeum vulgare subsp. vulgare</name>
    <name type="common">Domesticated barley</name>
    <dbReference type="NCBI Taxonomy" id="112509"/>
    <lineage>
        <taxon>Eukaryota</taxon>
        <taxon>Viridiplantae</taxon>
        <taxon>Streptophyta</taxon>
        <taxon>Embryophyta</taxon>
        <taxon>Tracheophyta</taxon>
        <taxon>Spermatophyta</taxon>
        <taxon>Magnoliopsida</taxon>
        <taxon>Liliopsida</taxon>
        <taxon>Poales</taxon>
        <taxon>Poaceae</taxon>
        <taxon>BOP clade</taxon>
        <taxon>Pooideae</taxon>
        <taxon>Triticodae</taxon>
        <taxon>Triticeae</taxon>
        <taxon>Hordeinae</taxon>
        <taxon>Hordeum</taxon>
    </lineage>
</organism>
<proteinExistence type="evidence at transcript level"/>
<name>F2DY00_HORVV</name>
<dbReference type="AlphaFoldDB" id="F2DY00"/>
<keyword evidence="1" id="KW-0812">Transmembrane</keyword>
<feature type="transmembrane region" description="Helical" evidence="1">
    <location>
        <begin position="28"/>
        <end position="45"/>
    </location>
</feature>
<sequence length="90" mass="10552">MKRIGVYYIVEVLISFCSLMICYNQHNGVICFLAWVKLMVYLTHTKNKYMVGFLLEEAVPIYLKIVLNIFLLVTAFVLFNSLVYQTTIKF</sequence>
<feature type="transmembrane region" description="Helical" evidence="1">
    <location>
        <begin position="65"/>
        <end position="84"/>
    </location>
</feature>
<keyword evidence="1" id="KW-0472">Membrane</keyword>
<dbReference type="EMBL" id="AK368768">
    <property type="protein sequence ID" value="BAJ99971.1"/>
    <property type="molecule type" value="mRNA"/>
</dbReference>
<accession>F2DY00</accession>
<reference evidence="2" key="1">
    <citation type="journal article" date="2011" name="Plant Physiol.">
        <title>Comprehensive sequence analysis of 24,783 barley full-length cDNAs derived from 12 clone libraries.</title>
        <authorList>
            <person name="Matsumoto T."/>
            <person name="Tanaka T."/>
            <person name="Sakai H."/>
            <person name="Amano N."/>
            <person name="Kanamori H."/>
            <person name="Kurita K."/>
            <person name="Kikuta A."/>
            <person name="Kamiya K."/>
            <person name="Yamamoto M."/>
            <person name="Ikawa H."/>
            <person name="Fujii N."/>
            <person name="Hori K."/>
            <person name="Itoh T."/>
            <person name="Sato K."/>
        </authorList>
    </citation>
    <scope>NUCLEOTIDE SEQUENCE</scope>
    <source>
        <tissue evidence="2">Shoot and root</tissue>
    </source>
</reference>
<evidence type="ECO:0000313" key="2">
    <source>
        <dbReference type="EMBL" id="BAJ99971.1"/>
    </source>
</evidence>
<keyword evidence="1" id="KW-1133">Transmembrane helix</keyword>
<protein>
    <submittedName>
        <fullName evidence="2">Predicted protein</fullName>
    </submittedName>
</protein>
<evidence type="ECO:0000256" key="1">
    <source>
        <dbReference type="SAM" id="Phobius"/>
    </source>
</evidence>
<feature type="transmembrane region" description="Helical" evidence="1">
    <location>
        <begin position="6"/>
        <end position="23"/>
    </location>
</feature>